<keyword evidence="1 2" id="KW-0732">Signal</keyword>
<dbReference type="InterPro" id="IPR003140">
    <property type="entry name" value="PLipase/COase/thioEstase"/>
</dbReference>
<reference evidence="4 5" key="1">
    <citation type="submission" date="2022-07" db="EMBL/GenBank/DDBJ databases">
        <title>Fecal culturing of patients with breast cancer.</title>
        <authorList>
            <person name="Teng N.M.Y."/>
            <person name="Kiu R."/>
            <person name="Evans R."/>
            <person name="Baker D.J."/>
            <person name="Zenner C."/>
            <person name="Robinson S.D."/>
            <person name="Hall L.J."/>
        </authorList>
    </citation>
    <scope>NUCLEOTIDE SEQUENCE [LARGE SCALE GENOMIC DNA]</scope>
    <source>
        <strain evidence="4 5">LH1063</strain>
    </source>
</reference>
<feature type="chain" id="PRO_5045643652" evidence="2">
    <location>
        <begin position="20"/>
        <end position="253"/>
    </location>
</feature>
<comment type="caution">
    <text evidence="4">The sequence shown here is derived from an EMBL/GenBank/DDBJ whole genome shotgun (WGS) entry which is preliminary data.</text>
</comment>
<evidence type="ECO:0000259" key="3">
    <source>
        <dbReference type="Pfam" id="PF02230"/>
    </source>
</evidence>
<dbReference type="EMBL" id="JANDHW010000006">
    <property type="protein sequence ID" value="MCP9612045.1"/>
    <property type="molecule type" value="Genomic_DNA"/>
</dbReference>
<gene>
    <name evidence="4" type="ORF">NMU02_08075</name>
</gene>
<evidence type="ECO:0000313" key="4">
    <source>
        <dbReference type="EMBL" id="MCP9612045.1"/>
    </source>
</evidence>
<dbReference type="Proteomes" id="UP001205603">
    <property type="component" value="Unassembled WGS sequence"/>
</dbReference>
<evidence type="ECO:0000256" key="2">
    <source>
        <dbReference type="SAM" id="SignalP"/>
    </source>
</evidence>
<dbReference type="InterPro" id="IPR050955">
    <property type="entry name" value="Plant_Biomass_Hydrol_Est"/>
</dbReference>
<dbReference type="Gene3D" id="3.40.50.1820">
    <property type="entry name" value="alpha/beta hydrolase"/>
    <property type="match status" value="1"/>
</dbReference>
<name>A0ABT1MHD4_9BACT</name>
<dbReference type="SUPFAM" id="SSF53474">
    <property type="entry name" value="alpha/beta-Hydrolases"/>
    <property type="match status" value="1"/>
</dbReference>
<accession>A0ABT1MHD4</accession>
<feature type="signal peptide" evidence="2">
    <location>
        <begin position="1"/>
        <end position="19"/>
    </location>
</feature>
<protein>
    <submittedName>
        <fullName evidence="4">Prolyl oligopeptidase family serine peptidase</fullName>
    </submittedName>
</protein>
<organism evidence="4 5">
    <name type="scientific">Coprobacter tertius</name>
    <dbReference type="NCBI Taxonomy" id="2944915"/>
    <lineage>
        <taxon>Bacteria</taxon>
        <taxon>Pseudomonadati</taxon>
        <taxon>Bacteroidota</taxon>
        <taxon>Bacteroidia</taxon>
        <taxon>Bacteroidales</taxon>
        <taxon>Barnesiellaceae</taxon>
        <taxon>Coprobacter</taxon>
    </lineage>
</organism>
<dbReference type="InterPro" id="IPR029058">
    <property type="entry name" value="AB_hydrolase_fold"/>
</dbReference>
<evidence type="ECO:0000313" key="5">
    <source>
        <dbReference type="Proteomes" id="UP001205603"/>
    </source>
</evidence>
<dbReference type="Pfam" id="PF02230">
    <property type="entry name" value="Abhydrolase_2"/>
    <property type="match status" value="1"/>
</dbReference>
<dbReference type="PANTHER" id="PTHR43037:SF1">
    <property type="entry name" value="BLL1128 PROTEIN"/>
    <property type="match status" value="1"/>
</dbReference>
<evidence type="ECO:0000256" key="1">
    <source>
        <dbReference type="ARBA" id="ARBA00022729"/>
    </source>
</evidence>
<keyword evidence="5" id="KW-1185">Reference proteome</keyword>
<feature type="domain" description="Phospholipase/carboxylesterase/thioesterase" evidence="3">
    <location>
        <begin position="46"/>
        <end position="237"/>
    </location>
</feature>
<dbReference type="PANTHER" id="PTHR43037">
    <property type="entry name" value="UNNAMED PRODUCT-RELATED"/>
    <property type="match status" value="1"/>
</dbReference>
<proteinExistence type="predicted"/>
<sequence length="253" mass="28496">MKKYIFTFSLFFLCALSIAQTYERKVFVSPQTGDTLKYRLLTPQSEKKQKKYPLVLFLHGAGERGSDNEAQLKHCTGAFLNPVNRDKFPAYVLVPQCPKGVWWAFRPGDQAQETFPASYEISPLLSDVKALLDCYIARPDIDPSRVYIVGISMGGMATFDMVCRFPEVFAAAIPICGGVNPVRLSAAKNVKMRIYHGDSDTIVPVKYSREAYQALKKCGGKVEYIEFVGCDHDSWNPAFNTPGFMDWIFSQKK</sequence>
<dbReference type="RefSeq" id="WP_255027272.1">
    <property type="nucleotide sequence ID" value="NZ_JANDHW010000006.1"/>
</dbReference>